<dbReference type="RefSeq" id="WP_063873325.1">
    <property type="nucleotide sequence ID" value="NZ_CAWMRI010000193.1"/>
</dbReference>
<dbReference type="PANTHER" id="PTHR43739">
    <property type="entry name" value="XYLOGLUCANASE (EUROFUNG)"/>
    <property type="match status" value="1"/>
</dbReference>
<dbReference type="SUPFAM" id="SSF110296">
    <property type="entry name" value="Oligoxyloglucan reducing end-specific cellobiohydrolase"/>
    <property type="match status" value="1"/>
</dbReference>
<evidence type="ECO:0000313" key="1">
    <source>
        <dbReference type="EMBL" id="KZL49161.1"/>
    </source>
</evidence>
<dbReference type="GO" id="GO:0010411">
    <property type="term" value="P:xyloglucan metabolic process"/>
    <property type="evidence" value="ECO:0007669"/>
    <property type="project" value="TreeGrafter"/>
</dbReference>
<dbReference type="InterPro" id="IPR052025">
    <property type="entry name" value="Xyloglucanase_GH74"/>
</dbReference>
<comment type="caution">
    <text evidence="1">The sequence shown here is derived from an EMBL/GenBank/DDBJ whole genome shotgun (WGS) entry which is preliminary data.</text>
</comment>
<sequence>MNNPNPERLYNLIPAIYRIRDETEGGSLRALLGVIEQELETVETDIANLYENWFIETCDEWVVPYIGDLLAVTLYTEQTRTYGRERRAYVANTLAYRNRKGTAPVLEQLIADITGWRSRVVEFFKLVSTTQNLNNLQTNNVFVDIRQSGKIDTIGTPFEESVAHTVEIRNINNQGGKYNLANIGIFLWRLKSYPIQRVTARQIKFADNKNQERYYTFNPLGIDIPLFNQPQTETEITSLAAEINLPASLRRLTLVAELETRRQLITEGKIPSSNGYFGNNPVLQVFLNHQSISPEYILIDDLSKWNEQDWQLYPQIKTYKTSDSKIEKTFEIQAIVDPELGRLAVITKSAPQTVEVSYSYAFSGDIGGGTYDRSQTLNIPQFITFIQWDVKQQILNNSREQIENHVFASTPIQLISPADINKKSQPVKPTFPNLATAIQEWNKNVKTWEYCEAQIYLELQSIYSNNQSQTTLLSNENPAKFQPGVLNGLTVTANKKADTITIASGTAVDSQGNRIYLGINYQVSLRKYPNQTVFLVICYKEATEEPKWQLKFITPAEIPPTTGVLLASLVINPIGQIAEADTTIAPKFQPGIMNGLEVKLLNPLAKQLQISPGQAVNSKAKLIQIDQLSTLYFTINPNQKAIIYITPQGKIDIIPDVEMGVITLRDNHTYQGNFTVAIPADKKLKIVAANERQPHLQGKLLVKGTAKKDTNPGEIILDGLLIEGKVTILPGNLKELHIVNCTLLSERAALTVEQAERELESDTESENDFTLLAIIIYFLSFIQQILILGIGEDSANSPNNLTKLLKLAFQKLARGFSFLQEITQQWQWLNIPDTDAQNFWDLEASDEATDNTKLKVFIANSISGNILLADTVPQLEIIDSIIDKTWYRNNQVYQGNHSAITALGTKVEINRTTVFGRTNVNSLEASNSIFNETVTVLRTQIGCIRFSYLPYGSHTPSRYRCQPDLALQKVANLPASITSLAINHTTGEVFVSTAGKGIYYLNNAGKGIYYLNNDYIWQPRNNNLTNQNVTKLLANIPTDIAETNLILAGTTDGGIYTSLDNGETWNLSNTVTINNKISPLVATNITALVTYNKSVTGVIASTGTQITGEGTKFTKELRKNSLIIATGETRTITKIISDTVLEINTPFTSDLPAETTLKTQYILVGTDSGVFRSQDNAKNWQPINFGLQNRQIKELIVNHRNGDIFAGTEAGFYRSSNNGNIWTTLNRDLPNRQITTLAINQYNSQIFIGTRDGIFRSQNDCQKWKPVNNGLTDTDITVLTTYTKPGTGTISSNGTKITGIDTAFNTKLAKGSVINLNNQTRTIIAIEEDNTLIIDTAFNDDLPPQTTFSINYFLAGTMGGNIFISQDNGNNWQQITTSLTLTAITSFAINPDNQDIYAGTFAGNVLYYQNNGTNWISINHGFDGFDEQSIILMNYKPNFTSEKYGEPNYGQLSQFSFPEISTGAEDNSEMGAFNYLQQPQRETNLRASLNEYLRFGLEAGIFYQI</sequence>
<dbReference type="Gene3D" id="2.130.10.10">
    <property type="entry name" value="YVTN repeat-like/Quinoprotein amine dehydrogenase"/>
    <property type="match status" value="3"/>
</dbReference>
<dbReference type="PANTHER" id="PTHR43739:SF5">
    <property type="entry name" value="EXO-ALPHA-SIALIDASE"/>
    <property type="match status" value="1"/>
</dbReference>
<dbReference type="InterPro" id="IPR015943">
    <property type="entry name" value="WD40/YVTN_repeat-like_dom_sf"/>
</dbReference>
<proteinExistence type="predicted"/>
<evidence type="ECO:0000313" key="2">
    <source>
        <dbReference type="Proteomes" id="UP000076555"/>
    </source>
</evidence>
<evidence type="ECO:0008006" key="3">
    <source>
        <dbReference type="Google" id="ProtNLM"/>
    </source>
</evidence>
<accession>A0A166J2W8</accession>
<name>A0A166J2W8_NODSP</name>
<gene>
    <name evidence="1" type="ORF">A2T98_14190</name>
</gene>
<organism evidence="1 2">
    <name type="scientific">Nodularia spumigena CENA596</name>
    <dbReference type="NCBI Taxonomy" id="1819295"/>
    <lineage>
        <taxon>Bacteria</taxon>
        <taxon>Bacillati</taxon>
        <taxon>Cyanobacteriota</taxon>
        <taxon>Cyanophyceae</taxon>
        <taxon>Nostocales</taxon>
        <taxon>Nodulariaceae</taxon>
        <taxon>Nodularia</taxon>
    </lineage>
</organism>
<protein>
    <recommendedName>
        <fullName evidence="3">Baseplate protein J-like domain-containing protein</fullName>
    </recommendedName>
</protein>
<dbReference type="OrthoDB" id="626916at2"/>
<dbReference type="EMBL" id="LWAJ01000193">
    <property type="protein sequence ID" value="KZL49161.1"/>
    <property type="molecule type" value="Genomic_DNA"/>
</dbReference>
<dbReference type="Proteomes" id="UP000076555">
    <property type="component" value="Unassembled WGS sequence"/>
</dbReference>
<reference evidence="1 2" key="1">
    <citation type="submission" date="2016-04" db="EMBL/GenBank/DDBJ databases">
        <title>Draft Genome Assembly of the Bloom-forming Cyanobacterium Nodularia spumigena Strain CENA596 in Shrimp Production Ponds.</title>
        <authorList>
            <person name="Popin R.V."/>
            <person name="Rigonato J."/>
            <person name="Abreu V.A."/>
            <person name="Andreote A.P."/>
            <person name="Silveira S.B."/>
            <person name="Odebrecht C."/>
            <person name="Fiore M.F."/>
        </authorList>
    </citation>
    <scope>NUCLEOTIDE SEQUENCE [LARGE SCALE GENOMIC DNA]</scope>
    <source>
        <strain evidence="1 2">CENA596</strain>
    </source>
</reference>